<feature type="compositionally biased region" description="Basic and acidic residues" evidence="3">
    <location>
        <begin position="61"/>
        <end position="76"/>
    </location>
</feature>
<evidence type="ECO:0000313" key="6">
    <source>
        <dbReference type="Proteomes" id="UP000218899"/>
    </source>
</evidence>
<dbReference type="PANTHER" id="PTHR30189">
    <property type="entry name" value="LPS-ASSEMBLY PROTEIN"/>
    <property type="match status" value="1"/>
</dbReference>
<dbReference type="GO" id="GO:0043165">
    <property type="term" value="P:Gram-negative-bacterium-type cell outer membrane assembly"/>
    <property type="evidence" value="ECO:0007669"/>
    <property type="project" value="UniProtKB-UniRule"/>
</dbReference>
<dbReference type="Proteomes" id="UP000218899">
    <property type="component" value="Chromosome"/>
</dbReference>
<sequence length="722" mass="80328">MLGAAATSVLAQATAPDCPADRPTAPRPAAPPPSPDAPTHARADEMRSEGPDVSELVGDAEVERGGRRITGEHLRYDSANQRVSGSGDVTLTEPDGARFEVDEAELVLDRREGRTGPGTYRLPQDLGRGDAQEIEFAGPDRTVLSGVRFTTCPEGQDDWFLRSRTLELDTAEDIGTARHATLAFKGVPLFYLPYLSFPISDERKSGFLLPEIGYAGDLGLVIGAPYYFNLAPNYDATLTPRLFTDRGLQLQSEFRYLGHGLYGQLNADYLPSDDLTDTDRAFVRYTHNQMLAPRWGARLDLQRVSDEDYLSDFGNTLGLTSATHLPQIAEIAYGGPVWRFAARATDYQTVDRTLTVDPYARLPQLTLAGLLPAGPDDWFEPRFEGELVNFHRDSGVTGWRANAAPSLRMPLTRPYGFFTPQVGARYIGYSLEDAPEERPSVSAPFAALDTGLYFEREAAWGAAAYTHTLEPRLFYLYVPDRRQDDLPQFDTSLPDFTFANLFRTNRFLGGDRIGDANQLTAALTTRFIDERDGTERLRASIGRIYYFDELDVNVPPAVLEPDASDLAAEAVAWLVANWHARATVQWGTEDDAVRRSSYYLQYQPGRDRILNIGHRYIRDQVEQLDVSTEWPLGGRWTLRARSLYSLLDSQNVESYAGLEYNACCWAARIFLARRLTQSSDASGELTEQRNRILFELELSGLARLGAAPESPLAQGLFGFPMP</sequence>
<organism evidence="5 6">
    <name type="scientific">Sulfurifustis variabilis</name>
    <dbReference type="NCBI Taxonomy" id="1675686"/>
    <lineage>
        <taxon>Bacteria</taxon>
        <taxon>Pseudomonadati</taxon>
        <taxon>Pseudomonadota</taxon>
        <taxon>Gammaproteobacteria</taxon>
        <taxon>Acidiferrobacterales</taxon>
        <taxon>Acidiferrobacteraceae</taxon>
        <taxon>Sulfurifustis</taxon>
    </lineage>
</organism>
<evidence type="ECO:0000256" key="2">
    <source>
        <dbReference type="HAMAP-Rule" id="MF_01411"/>
    </source>
</evidence>
<dbReference type="GO" id="GO:0015920">
    <property type="term" value="P:lipopolysaccharide transport"/>
    <property type="evidence" value="ECO:0007669"/>
    <property type="project" value="InterPro"/>
</dbReference>
<dbReference type="HAMAP" id="MF_01411">
    <property type="entry name" value="LPS_assembly_LptD"/>
    <property type="match status" value="1"/>
</dbReference>
<dbReference type="GO" id="GO:0009279">
    <property type="term" value="C:cell outer membrane"/>
    <property type="evidence" value="ECO:0007669"/>
    <property type="project" value="UniProtKB-SubCell"/>
</dbReference>
<keyword evidence="1 2" id="KW-0998">Cell outer membrane</keyword>
<evidence type="ECO:0000256" key="3">
    <source>
        <dbReference type="SAM" id="MobiDB-lite"/>
    </source>
</evidence>
<feature type="compositionally biased region" description="Basic and acidic residues" evidence="3">
    <location>
        <begin position="39"/>
        <end position="50"/>
    </location>
</feature>
<dbReference type="InterPro" id="IPR007543">
    <property type="entry name" value="LptD_C"/>
</dbReference>
<comment type="subunit">
    <text evidence="2">Component of the lipopolysaccharide transport and assembly complex. Interacts with LptE and LptA.</text>
</comment>
<feature type="compositionally biased region" description="Low complexity" evidence="3">
    <location>
        <begin position="1"/>
        <end position="23"/>
    </location>
</feature>
<reference evidence="5 6" key="1">
    <citation type="submission" date="2015-08" db="EMBL/GenBank/DDBJ databases">
        <title>Complete genome sequence of Sulfurifustis variabilis.</title>
        <authorList>
            <person name="Miura A."/>
            <person name="Kojima H."/>
            <person name="Fukui M."/>
        </authorList>
    </citation>
    <scope>NUCLEOTIDE SEQUENCE [LARGE SCALE GENOMIC DNA]</scope>
    <source>
        <strain evidence="6">skN76</strain>
    </source>
</reference>
<evidence type="ECO:0000259" key="4">
    <source>
        <dbReference type="Pfam" id="PF04453"/>
    </source>
</evidence>
<feature type="compositionally biased region" description="Pro residues" evidence="3">
    <location>
        <begin position="25"/>
        <end position="36"/>
    </location>
</feature>
<keyword evidence="2" id="KW-0732">Signal</keyword>
<comment type="function">
    <text evidence="2">Together with LptE, is involved in the assembly of lipopolysaccharide (LPS) at the surface of the outer membrane.</text>
</comment>
<comment type="similarity">
    <text evidence="2">Belongs to the LptD family.</text>
</comment>
<dbReference type="AlphaFoldDB" id="A0A1C7AFL5"/>
<comment type="caution">
    <text evidence="2">Lacks conserved residue(s) required for the propagation of feature annotation.</text>
</comment>
<dbReference type="KEGG" id="sva:SVA_3607"/>
<dbReference type="GO" id="GO:1990351">
    <property type="term" value="C:transporter complex"/>
    <property type="evidence" value="ECO:0007669"/>
    <property type="project" value="TreeGrafter"/>
</dbReference>
<proteinExistence type="inferred from homology"/>
<dbReference type="EMBL" id="AP014936">
    <property type="protein sequence ID" value="BAU50143.1"/>
    <property type="molecule type" value="Genomic_DNA"/>
</dbReference>
<protein>
    <recommendedName>
        <fullName evidence="2">LPS-assembly protein LptD</fullName>
    </recommendedName>
</protein>
<feature type="region of interest" description="Disordered" evidence="3">
    <location>
        <begin position="1"/>
        <end position="93"/>
    </location>
</feature>
<feature type="compositionally biased region" description="Polar residues" evidence="3">
    <location>
        <begin position="78"/>
        <end position="89"/>
    </location>
</feature>
<accession>A0A1C7AFL5</accession>
<keyword evidence="2" id="KW-0472">Membrane</keyword>
<dbReference type="PANTHER" id="PTHR30189:SF1">
    <property type="entry name" value="LPS-ASSEMBLY PROTEIN LPTD"/>
    <property type="match status" value="1"/>
</dbReference>
<name>A0A1C7AFL5_9GAMM</name>
<dbReference type="InterPro" id="IPR050218">
    <property type="entry name" value="LptD"/>
</dbReference>
<dbReference type="InterPro" id="IPR020889">
    <property type="entry name" value="LipoPS_assembly_LptD"/>
</dbReference>
<gene>
    <name evidence="2" type="primary">lptD</name>
    <name evidence="5" type="ORF">SVA_3607</name>
</gene>
<comment type="subcellular location">
    <subcellularLocation>
        <location evidence="2">Cell outer membrane</location>
    </subcellularLocation>
</comment>
<keyword evidence="6" id="KW-1185">Reference proteome</keyword>
<evidence type="ECO:0000256" key="1">
    <source>
        <dbReference type="ARBA" id="ARBA00023237"/>
    </source>
</evidence>
<feature type="domain" description="LptD C-terminal" evidence="4">
    <location>
        <begin position="278"/>
        <end position="636"/>
    </location>
</feature>
<dbReference type="Pfam" id="PF04453">
    <property type="entry name" value="LptD"/>
    <property type="match status" value="1"/>
</dbReference>
<evidence type="ECO:0000313" key="5">
    <source>
        <dbReference type="EMBL" id="BAU50143.1"/>
    </source>
</evidence>